<keyword evidence="1" id="KW-0812">Transmembrane</keyword>
<keyword evidence="1" id="KW-1133">Transmembrane helix</keyword>
<keyword evidence="3" id="KW-1185">Reference proteome</keyword>
<comment type="caution">
    <text evidence="2">The sequence shown here is derived from an EMBL/GenBank/DDBJ whole genome shotgun (WGS) entry which is preliminary data.</text>
</comment>
<feature type="transmembrane region" description="Helical" evidence="1">
    <location>
        <begin position="9"/>
        <end position="32"/>
    </location>
</feature>
<protein>
    <submittedName>
        <fullName evidence="2">Uncharacterized protein</fullName>
    </submittedName>
</protein>
<dbReference type="RefSeq" id="WP_189879813.1">
    <property type="nucleotide sequence ID" value="NZ_BMWA01000036.1"/>
</dbReference>
<gene>
    <name evidence="2" type="ORF">ACFQMH_07795</name>
</gene>
<dbReference type="Proteomes" id="UP001596409">
    <property type="component" value="Unassembled WGS sequence"/>
</dbReference>
<dbReference type="EMBL" id="JBHSYM010000016">
    <property type="protein sequence ID" value="MFC7011614.1"/>
    <property type="molecule type" value="Genomic_DNA"/>
</dbReference>
<proteinExistence type="predicted"/>
<evidence type="ECO:0000313" key="2">
    <source>
        <dbReference type="EMBL" id="MFC7011614.1"/>
    </source>
</evidence>
<name>A0ABW2DX85_9ACTN</name>
<feature type="transmembrane region" description="Helical" evidence="1">
    <location>
        <begin position="44"/>
        <end position="63"/>
    </location>
</feature>
<keyword evidence="1" id="KW-0472">Membrane</keyword>
<evidence type="ECO:0000313" key="3">
    <source>
        <dbReference type="Proteomes" id="UP001596409"/>
    </source>
</evidence>
<accession>A0ABW2DX85</accession>
<organism evidence="2 3">
    <name type="scientific">Streptomyces viridiviolaceus</name>
    <dbReference type="NCBI Taxonomy" id="68282"/>
    <lineage>
        <taxon>Bacteria</taxon>
        <taxon>Bacillati</taxon>
        <taxon>Actinomycetota</taxon>
        <taxon>Actinomycetes</taxon>
        <taxon>Kitasatosporales</taxon>
        <taxon>Streptomycetaceae</taxon>
        <taxon>Streptomyces</taxon>
    </lineage>
</organism>
<evidence type="ECO:0000256" key="1">
    <source>
        <dbReference type="SAM" id="Phobius"/>
    </source>
</evidence>
<reference evidence="3" key="1">
    <citation type="journal article" date="2019" name="Int. J. Syst. Evol. Microbiol.">
        <title>The Global Catalogue of Microorganisms (GCM) 10K type strain sequencing project: providing services to taxonomists for standard genome sequencing and annotation.</title>
        <authorList>
            <consortium name="The Broad Institute Genomics Platform"/>
            <consortium name="The Broad Institute Genome Sequencing Center for Infectious Disease"/>
            <person name="Wu L."/>
            <person name="Ma J."/>
        </authorList>
    </citation>
    <scope>NUCLEOTIDE SEQUENCE [LARGE SCALE GENOMIC DNA]</scope>
    <source>
        <strain evidence="3">JCM 4855</strain>
    </source>
</reference>
<sequence length="81" mass="8238">MSPNRKKALAVVIAFLISVVAALVCGIAMSIMGHSGSESLAAGAGAWAVLMTLSVTVIALFDFKDDRTPSTPPNQPGAPTP</sequence>